<gene>
    <name evidence="1" type="ordered locus">MTR_1g040420</name>
</gene>
<sequence>MSRNDSKYFSTTKKGEIPELKEELNSQYKVMSFPWSVGCIFIRGITVEGIGTAALHVSPRCPFFPPFPP</sequence>
<reference evidence="1 3" key="2">
    <citation type="journal article" date="2014" name="BMC Genomics">
        <title>An improved genome release (version Mt4.0) for the model legume Medicago truncatula.</title>
        <authorList>
            <person name="Tang H."/>
            <person name="Krishnakumar V."/>
            <person name="Bidwell S."/>
            <person name="Rosen B."/>
            <person name="Chan A."/>
            <person name="Zhou S."/>
            <person name="Gentzbittel L."/>
            <person name="Childs K.L."/>
            <person name="Yandell M."/>
            <person name="Gundlach H."/>
            <person name="Mayer K.F."/>
            <person name="Schwartz D.C."/>
            <person name="Town C.D."/>
        </authorList>
    </citation>
    <scope>GENOME REANNOTATION</scope>
    <source>
        <strain evidence="2 3">cv. Jemalong A17</strain>
    </source>
</reference>
<organism evidence="1 3">
    <name type="scientific">Medicago truncatula</name>
    <name type="common">Barrel medic</name>
    <name type="synonym">Medicago tribuloides</name>
    <dbReference type="NCBI Taxonomy" id="3880"/>
    <lineage>
        <taxon>Eukaryota</taxon>
        <taxon>Viridiplantae</taxon>
        <taxon>Streptophyta</taxon>
        <taxon>Embryophyta</taxon>
        <taxon>Tracheophyta</taxon>
        <taxon>Spermatophyta</taxon>
        <taxon>Magnoliopsida</taxon>
        <taxon>eudicotyledons</taxon>
        <taxon>Gunneridae</taxon>
        <taxon>Pentapetalae</taxon>
        <taxon>rosids</taxon>
        <taxon>fabids</taxon>
        <taxon>Fabales</taxon>
        <taxon>Fabaceae</taxon>
        <taxon>Papilionoideae</taxon>
        <taxon>50 kb inversion clade</taxon>
        <taxon>NPAAA clade</taxon>
        <taxon>Hologalegina</taxon>
        <taxon>IRL clade</taxon>
        <taxon>Trifolieae</taxon>
        <taxon>Medicago</taxon>
    </lineage>
</organism>
<dbReference type="AlphaFoldDB" id="G7IDG9"/>
<dbReference type="Proteomes" id="UP000002051">
    <property type="component" value="Unassembled WGS sequence"/>
</dbReference>
<proteinExistence type="predicted"/>
<evidence type="ECO:0000313" key="3">
    <source>
        <dbReference type="Proteomes" id="UP000002051"/>
    </source>
</evidence>
<dbReference type="PaxDb" id="3880-AES60100"/>
<accession>G7IDG9</accession>
<name>G7IDG9_MEDTR</name>
<protein>
    <submittedName>
        <fullName evidence="1 2">Uncharacterized protein</fullName>
    </submittedName>
</protein>
<dbReference type="HOGENOM" id="CLU_2779596_0_0_1"/>
<evidence type="ECO:0000313" key="1">
    <source>
        <dbReference type="EMBL" id="AES60100.1"/>
    </source>
</evidence>
<evidence type="ECO:0000313" key="2">
    <source>
        <dbReference type="EnsemblPlants" id="AES60100"/>
    </source>
</evidence>
<reference evidence="1 3" key="1">
    <citation type="journal article" date="2011" name="Nature">
        <title>The Medicago genome provides insight into the evolution of rhizobial symbioses.</title>
        <authorList>
            <person name="Young N.D."/>
            <person name="Debelle F."/>
            <person name="Oldroyd G.E."/>
            <person name="Geurts R."/>
            <person name="Cannon S.B."/>
            <person name="Udvardi M.K."/>
            <person name="Benedito V.A."/>
            <person name="Mayer K.F."/>
            <person name="Gouzy J."/>
            <person name="Schoof H."/>
            <person name="Van de Peer Y."/>
            <person name="Proost S."/>
            <person name="Cook D.R."/>
            <person name="Meyers B.C."/>
            <person name="Spannagl M."/>
            <person name="Cheung F."/>
            <person name="De Mita S."/>
            <person name="Krishnakumar V."/>
            <person name="Gundlach H."/>
            <person name="Zhou S."/>
            <person name="Mudge J."/>
            <person name="Bharti A.K."/>
            <person name="Murray J.D."/>
            <person name="Naoumkina M.A."/>
            <person name="Rosen B."/>
            <person name="Silverstein K.A."/>
            <person name="Tang H."/>
            <person name="Rombauts S."/>
            <person name="Zhao P.X."/>
            <person name="Zhou P."/>
            <person name="Barbe V."/>
            <person name="Bardou P."/>
            <person name="Bechner M."/>
            <person name="Bellec A."/>
            <person name="Berger A."/>
            <person name="Berges H."/>
            <person name="Bidwell S."/>
            <person name="Bisseling T."/>
            <person name="Choisne N."/>
            <person name="Couloux A."/>
            <person name="Denny R."/>
            <person name="Deshpande S."/>
            <person name="Dai X."/>
            <person name="Doyle J.J."/>
            <person name="Dudez A.M."/>
            <person name="Farmer A.D."/>
            <person name="Fouteau S."/>
            <person name="Franken C."/>
            <person name="Gibelin C."/>
            <person name="Gish J."/>
            <person name="Goldstein S."/>
            <person name="Gonzalez A.J."/>
            <person name="Green P.J."/>
            <person name="Hallab A."/>
            <person name="Hartog M."/>
            <person name="Hua A."/>
            <person name="Humphray S.J."/>
            <person name="Jeong D.H."/>
            <person name="Jing Y."/>
            <person name="Jocker A."/>
            <person name="Kenton S.M."/>
            <person name="Kim D.J."/>
            <person name="Klee K."/>
            <person name="Lai H."/>
            <person name="Lang C."/>
            <person name="Lin S."/>
            <person name="Macmil S.L."/>
            <person name="Magdelenat G."/>
            <person name="Matthews L."/>
            <person name="McCorrison J."/>
            <person name="Monaghan E.L."/>
            <person name="Mun J.H."/>
            <person name="Najar F.Z."/>
            <person name="Nicholson C."/>
            <person name="Noirot C."/>
            <person name="O'Bleness M."/>
            <person name="Paule C.R."/>
            <person name="Poulain J."/>
            <person name="Prion F."/>
            <person name="Qin B."/>
            <person name="Qu C."/>
            <person name="Retzel E.F."/>
            <person name="Riddle C."/>
            <person name="Sallet E."/>
            <person name="Samain S."/>
            <person name="Samson N."/>
            <person name="Sanders I."/>
            <person name="Saurat O."/>
            <person name="Scarpelli C."/>
            <person name="Schiex T."/>
            <person name="Segurens B."/>
            <person name="Severin A.J."/>
            <person name="Sherrier D.J."/>
            <person name="Shi R."/>
            <person name="Sims S."/>
            <person name="Singer S.R."/>
            <person name="Sinharoy S."/>
            <person name="Sterck L."/>
            <person name="Viollet A."/>
            <person name="Wang B.B."/>
            <person name="Wang K."/>
            <person name="Wang M."/>
            <person name="Wang X."/>
            <person name="Warfsmann J."/>
            <person name="Weissenbach J."/>
            <person name="White D.D."/>
            <person name="White J.D."/>
            <person name="Wiley G.B."/>
            <person name="Wincker P."/>
            <person name="Xing Y."/>
            <person name="Yang L."/>
            <person name="Yao Z."/>
            <person name="Ying F."/>
            <person name="Zhai J."/>
            <person name="Zhou L."/>
            <person name="Zuber A."/>
            <person name="Denarie J."/>
            <person name="Dixon R.A."/>
            <person name="May G.D."/>
            <person name="Schwartz D.C."/>
            <person name="Rogers J."/>
            <person name="Quetier F."/>
            <person name="Town C.D."/>
            <person name="Roe B.A."/>
        </authorList>
    </citation>
    <scope>NUCLEOTIDE SEQUENCE [LARGE SCALE GENOMIC DNA]</scope>
    <source>
        <strain evidence="1">A17</strain>
        <strain evidence="2 3">cv. Jemalong A17</strain>
    </source>
</reference>
<dbReference type="STRING" id="3880.G7IDG9"/>
<dbReference type="EMBL" id="CM001217">
    <property type="protein sequence ID" value="AES60100.1"/>
    <property type="molecule type" value="Genomic_DNA"/>
</dbReference>
<reference evidence="2" key="3">
    <citation type="submission" date="2015-04" db="UniProtKB">
        <authorList>
            <consortium name="EnsemblPlants"/>
        </authorList>
    </citation>
    <scope>IDENTIFICATION</scope>
    <source>
        <strain evidence="2">cv. Jemalong A17</strain>
    </source>
</reference>
<keyword evidence="3" id="KW-1185">Reference proteome</keyword>
<dbReference type="EnsemblPlants" id="AES60100">
    <property type="protein sequence ID" value="AES60100"/>
    <property type="gene ID" value="MTR_1g040420"/>
</dbReference>